<evidence type="ECO:0000313" key="2">
    <source>
        <dbReference type="EMBL" id="KAJ9157601.1"/>
    </source>
</evidence>
<evidence type="ECO:0000313" key="3">
    <source>
        <dbReference type="Proteomes" id="UP001174694"/>
    </source>
</evidence>
<comment type="caution">
    <text evidence="2">The sequence shown here is derived from an EMBL/GenBank/DDBJ whole genome shotgun (WGS) entry which is preliminary data.</text>
</comment>
<proteinExistence type="predicted"/>
<dbReference type="GO" id="GO:0016874">
    <property type="term" value="F:ligase activity"/>
    <property type="evidence" value="ECO:0007669"/>
    <property type="project" value="UniProtKB-KW"/>
</dbReference>
<sequence>MPRQPRRLVSVHPVTDVRPVHGARLEVITIRDSWTVVVPRSEFVTGEHVVYFEIDSFIPDTDVRIWERSRSFVEFRGRHGYHVRSRVVRGQLSQGLAFGLEEFPEIERVLQDLERQHSKEESMEKLMEMSFEDKLGVVEWEVPFEFKGKSLGKPPLFFRQPGCQRAQSVPQLFTPQYLNEEFQVTEKLDGVSMTVYRVAQNSPWYKMLPELPPGSIAEKNGARVGVVSQQDDIDENCGSLYWEVAKELNITDKINQVGIKNVAIHGELVGHTIKHNSLAYPPGEHTFIVFEMFDIDKQRWLRQRDTVHICNKLNLTHAPILGYYRLRDFANGLQDLLRKAEGVGFRGQNREGLVLKTYKDGFAVKVISNSWLVQHGE</sequence>
<keyword evidence="2" id="KW-0436">Ligase</keyword>
<dbReference type="Proteomes" id="UP001174694">
    <property type="component" value="Unassembled WGS sequence"/>
</dbReference>
<dbReference type="Pfam" id="PF09414">
    <property type="entry name" value="RNA_ligase"/>
    <property type="match status" value="1"/>
</dbReference>
<protein>
    <submittedName>
        <fullName evidence="2">RNA ligase, DRB0094 family</fullName>
    </submittedName>
</protein>
<dbReference type="InterPro" id="IPR021122">
    <property type="entry name" value="RNA_ligase_dom_REL/Rnl2"/>
</dbReference>
<dbReference type="Pfam" id="PF21189">
    <property type="entry name" value="PHA02142"/>
    <property type="match status" value="1"/>
</dbReference>
<reference evidence="2" key="1">
    <citation type="submission" date="2022-07" db="EMBL/GenBank/DDBJ databases">
        <title>Fungi with potential for degradation of polypropylene.</title>
        <authorList>
            <person name="Gostincar C."/>
        </authorList>
    </citation>
    <scope>NUCLEOTIDE SEQUENCE</scope>
    <source>
        <strain evidence="2">EXF-13308</strain>
    </source>
</reference>
<keyword evidence="3" id="KW-1185">Reference proteome</keyword>
<dbReference type="AlphaFoldDB" id="A0AA38VLD0"/>
<name>A0AA38VLD0_9PEZI</name>
<dbReference type="EMBL" id="JANBVO010000001">
    <property type="protein sequence ID" value="KAJ9157601.1"/>
    <property type="molecule type" value="Genomic_DNA"/>
</dbReference>
<dbReference type="Gene3D" id="3.30.470.30">
    <property type="entry name" value="DNA ligase/mRNA capping enzyme"/>
    <property type="match status" value="1"/>
</dbReference>
<organism evidence="2 3">
    <name type="scientific">Pleurostoma richardsiae</name>
    <dbReference type="NCBI Taxonomy" id="41990"/>
    <lineage>
        <taxon>Eukaryota</taxon>
        <taxon>Fungi</taxon>
        <taxon>Dikarya</taxon>
        <taxon>Ascomycota</taxon>
        <taxon>Pezizomycotina</taxon>
        <taxon>Sordariomycetes</taxon>
        <taxon>Sordariomycetidae</taxon>
        <taxon>Calosphaeriales</taxon>
        <taxon>Pleurostomataceae</taxon>
        <taxon>Pleurostoma</taxon>
    </lineage>
</organism>
<feature type="domain" description="RNA ligase" evidence="1">
    <location>
        <begin position="180"/>
        <end position="366"/>
    </location>
</feature>
<gene>
    <name evidence="2" type="ORF">NKR23_g375</name>
</gene>
<accession>A0AA38VLD0</accession>
<evidence type="ECO:0000259" key="1">
    <source>
        <dbReference type="Pfam" id="PF09414"/>
    </source>
</evidence>
<dbReference type="SUPFAM" id="SSF56091">
    <property type="entry name" value="DNA ligase/mRNA capping enzyme, catalytic domain"/>
    <property type="match status" value="1"/>
</dbReference>